<accession>A0A9Y1FNN2</accession>
<protein>
    <submittedName>
        <fullName evidence="1">Uncharacterized protein</fullName>
    </submittedName>
</protein>
<dbReference type="Proteomes" id="UP001200513">
    <property type="component" value="Chromosome"/>
</dbReference>
<evidence type="ECO:0000313" key="1">
    <source>
        <dbReference type="EMBL" id="UJG43615.1"/>
    </source>
</evidence>
<dbReference type="AlphaFoldDB" id="A0A9Y1FNN2"/>
<dbReference type="EMBL" id="CP084167">
    <property type="protein sequence ID" value="UJG43615.1"/>
    <property type="molecule type" value="Genomic_DNA"/>
</dbReference>
<name>A0A9Y1FNN2_9ARCH</name>
<gene>
    <name evidence="1" type="ORF">K9W46_00185</name>
</gene>
<reference evidence="1" key="1">
    <citation type="journal article" date="2022" name="Nat. Microbiol.">
        <title>Unique mobile elements and scalable gene flow at the prokaryote-eukaryote boundary revealed by circularized Asgard archaea genomes.</title>
        <authorList>
            <person name="Wu F."/>
            <person name="Speth D.R."/>
            <person name="Philosof A."/>
            <person name="Cremiere A."/>
            <person name="Narayanan A."/>
            <person name="Barco R.A."/>
            <person name="Connon S.A."/>
            <person name="Amend J.P."/>
            <person name="Antoshechkin I.A."/>
            <person name="Orphan V.J."/>
        </authorList>
    </citation>
    <scope>NUCLEOTIDE SEQUENCE</scope>
    <source>
        <strain evidence="1">PR6</strain>
    </source>
</reference>
<sequence>MIKEQNRYKWIRIYPVSLDYYKKHYGELKKFTRIKAKIAPAKEKLSRKDSFKIKMESIEIIDQTLTDTKNDPSWEKRNKLVLPTKSKSIEDIDNLRKNKVKTIAIIKPKSVDDFLIEPKERGSKWEKELINGKQTTLVGDYEAEVRPVEHIPFIFRYVFKCNDNRCKGHKMMIEDWEILELWRKEKKSKGIEKAHKSVKYKCIKEMTEKNLHFIIGTESSYNNWIIISLYYPPKRKNRKITEFF</sequence>
<proteinExistence type="predicted"/>
<organism evidence="1">
    <name type="scientific">Candidatus Heimdallarchaeum endolithica</name>
    <dbReference type="NCBI Taxonomy" id="2876572"/>
    <lineage>
        <taxon>Archaea</taxon>
        <taxon>Promethearchaeati</taxon>
        <taxon>Candidatus Heimdallarchaeota</taxon>
        <taxon>Candidatus Heimdallarchaeia (ex Rinke et al. 2021) (nom. nud.)</taxon>
        <taxon>Candidatus Heimdallarchaeales</taxon>
        <taxon>Candidatus Heimdallarchaeaceae</taxon>
        <taxon>Candidatus Heimdallarchaeum</taxon>
    </lineage>
</organism>